<feature type="region of interest" description="Disordered" evidence="1">
    <location>
        <begin position="224"/>
        <end position="257"/>
    </location>
</feature>
<evidence type="ECO:0000313" key="3">
    <source>
        <dbReference type="EMBL" id="MER6269228.1"/>
    </source>
</evidence>
<protein>
    <submittedName>
        <fullName evidence="3">ParB N-terminal domain-containing protein</fullName>
    </submittedName>
</protein>
<evidence type="ECO:0000313" key="4">
    <source>
        <dbReference type="Proteomes" id="UP001490365"/>
    </source>
</evidence>
<feature type="region of interest" description="Disordered" evidence="1">
    <location>
        <begin position="158"/>
        <end position="195"/>
    </location>
</feature>
<comment type="caution">
    <text evidence="3">The sequence shown here is derived from an EMBL/GenBank/DDBJ whole genome shotgun (WGS) entry which is preliminary data.</text>
</comment>
<keyword evidence="4" id="KW-1185">Reference proteome</keyword>
<feature type="compositionally biased region" description="Basic and acidic residues" evidence="1">
    <location>
        <begin position="1"/>
        <end position="20"/>
    </location>
</feature>
<dbReference type="EMBL" id="JBEOZM010000006">
    <property type="protein sequence ID" value="MER6269228.1"/>
    <property type="molecule type" value="Genomic_DNA"/>
</dbReference>
<reference evidence="3 4" key="1">
    <citation type="submission" date="2024-06" db="EMBL/GenBank/DDBJ databases">
        <title>The Natural Products Discovery Center: Release of the First 8490 Sequenced Strains for Exploring Actinobacteria Biosynthetic Diversity.</title>
        <authorList>
            <person name="Kalkreuter E."/>
            <person name="Kautsar S.A."/>
            <person name="Yang D."/>
            <person name="Bader C.D."/>
            <person name="Teijaro C.N."/>
            <person name="Fluegel L."/>
            <person name="Davis C.M."/>
            <person name="Simpson J.R."/>
            <person name="Lauterbach L."/>
            <person name="Steele A.D."/>
            <person name="Gui C."/>
            <person name="Meng S."/>
            <person name="Li G."/>
            <person name="Viehrig K."/>
            <person name="Ye F."/>
            <person name="Su P."/>
            <person name="Kiefer A.F."/>
            <person name="Nichols A."/>
            <person name="Cepeda A.J."/>
            <person name="Yan W."/>
            <person name="Fan B."/>
            <person name="Jiang Y."/>
            <person name="Adhikari A."/>
            <person name="Zheng C.-J."/>
            <person name="Schuster L."/>
            <person name="Cowan T.M."/>
            <person name="Smanski M.J."/>
            <person name="Chevrette M.G."/>
            <person name="De Carvalho L.P.S."/>
            <person name="Shen B."/>
        </authorList>
    </citation>
    <scope>NUCLEOTIDE SEQUENCE [LARGE SCALE GENOMIC DNA]</scope>
    <source>
        <strain evidence="3 4">NPDC001694</strain>
    </source>
</reference>
<feature type="compositionally biased region" description="Pro residues" evidence="1">
    <location>
        <begin position="248"/>
        <end position="257"/>
    </location>
</feature>
<dbReference type="InterPro" id="IPR036086">
    <property type="entry name" value="ParB/Sulfiredoxin_sf"/>
</dbReference>
<gene>
    <name evidence="3" type="ORF">ABT211_18295</name>
</gene>
<evidence type="ECO:0000256" key="1">
    <source>
        <dbReference type="SAM" id="MobiDB-lite"/>
    </source>
</evidence>
<accession>A0ABV1TGS7</accession>
<organism evidence="3 4">
    <name type="scientific">Streptomyces sp. 900105755</name>
    <dbReference type="NCBI Taxonomy" id="3154389"/>
    <lineage>
        <taxon>Bacteria</taxon>
        <taxon>Bacillati</taxon>
        <taxon>Actinomycetota</taxon>
        <taxon>Actinomycetes</taxon>
        <taxon>Kitasatosporales</taxon>
        <taxon>Streptomycetaceae</taxon>
        <taxon>Streptomyces</taxon>
    </lineage>
</organism>
<feature type="region of interest" description="Disordered" evidence="1">
    <location>
        <begin position="1"/>
        <end position="37"/>
    </location>
</feature>
<dbReference type="SUPFAM" id="SSF110849">
    <property type="entry name" value="ParB/Sulfiredoxin"/>
    <property type="match status" value="1"/>
</dbReference>
<proteinExistence type="predicted"/>
<sequence length="348" mass="38636">MVHHERIQRSRTNGSEHTEDQTEEQTEDRTRRGVRHGGHRVPLTALNTSVKVRLDGPDERHTRALAESGEFPPILVHRATMAILDGVHRFHAARLRGETDIAVRFCDEPLETAFVRSVRENVRHGLPLSRSDRTAAAGRILAAHPHWSDRSVARAAGLSPRTVADLRKDARSGTDPTHRLGRDGRLRPTDADERRRRAAEILRSQPDSSLRRVGRLAGISATTVRDVKRRIDSGQDPVPGSRPEHPEVPPPRNGPPTIDPADFPALVKRLCNEPSLRHSADGRLLLRLLDLHLAAQRSSARIASVVPAHQIATVAVVAARCRQIWQEMAAGFENTRLGLDEKAVAENR</sequence>
<feature type="compositionally biased region" description="Basic and acidic residues" evidence="1">
    <location>
        <begin position="164"/>
        <end position="195"/>
    </location>
</feature>
<dbReference type="RefSeq" id="WP_351957746.1">
    <property type="nucleotide sequence ID" value="NZ_JBEOZM010000006.1"/>
</dbReference>
<evidence type="ECO:0000259" key="2">
    <source>
        <dbReference type="SMART" id="SM00470"/>
    </source>
</evidence>
<dbReference type="Proteomes" id="UP001490365">
    <property type="component" value="Unassembled WGS sequence"/>
</dbReference>
<feature type="domain" description="ParB-like N-terminal" evidence="2">
    <location>
        <begin position="39"/>
        <end position="122"/>
    </location>
</feature>
<name>A0ABV1TGS7_9ACTN</name>
<dbReference type="SMART" id="SM00470">
    <property type="entry name" value="ParB"/>
    <property type="match status" value="1"/>
</dbReference>
<dbReference type="InterPro" id="IPR003115">
    <property type="entry name" value="ParB_N"/>
</dbReference>